<proteinExistence type="inferred from homology"/>
<reference evidence="6 7" key="1">
    <citation type="submission" date="2017-08" db="EMBL/GenBank/DDBJ databases">
        <title>Halovibrio sewagensis sp. nov., isolated from wastewater of high salinity.</title>
        <authorList>
            <person name="Dong X."/>
            <person name="Zhang G."/>
        </authorList>
    </citation>
    <scope>NUCLEOTIDE SEQUENCE [LARGE SCALE GENOMIC DNA]</scope>
    <source>
        <strain evidence="6 7">YL5-2</strain>
    </source>
</reference>
<name>A0A2A2FD13_9GAMM</name>
<evidence type="ECO:0000313" key="7">
    <source>
        <dbReference type="Proteomes" id="UP000218896"/>
    </source>
</evidence>
<dbReference type="Proteomes" id="UP000218896">
    <property type="component" value="Unassembled WGS sequence"/>
</dbReference>
<dbReference type="EMBL" id="NSKD01000001">
    <property type="protein sequence ID" value="PAU82509.1"/>
    <property type="molecule type" value="Genomic_DNA"/>
</dbReference>
<dbReference type="InterPro" id="IPR000914">
    <property type="entry name" value="SBP_5_dom"/>
</dbReference>
<dbReference type="GO" id="GO:0015833">
    <property type="term" value="P:peptide transport"/>
    <property type="evidence" value="ECO:0007669"/>
    <property type="project" value="TreeGrafter"/>
</dbReference>
<comment type="caution">
    <text evidence="6">The sequence shown here is derived from an EMBL/GenBank/DDBJ whole genome shotgun (WGS) entry which is preliminary data.</text>
</comment>
<comment type="similarity">
    <text evidence="1">Belongs to the bacterial solute-binding protein 5 family.</text>
</comment>
<dbReference type="SUPFAM" id="SSF53850">
    <property type="entry name" value="Periplasmic binding protein-like II"/>
    <property type="match status" value="2"/>
</dbReference>
<dbReference type="OrthoDB" id="48849at2"/>
<dbReference type="PANTHER" id="PTHR30290:SF9">
    <property type="entry name" value="OLIGOPEPTIDE-BINDING PROTEIN APPA"/>
    <property type="match status" value="1"/>
</dbReference>
<organism evidence="6 7">
    <name type="scientific">Halovibrio salipaludis</name>
    <dbReference type="NCBI Taxonomy" id="2032626"/>
    <lineage>
        <taxon>Bacteria</taxon>
        <taxon>Pseudomonadati</taxon>
        <taxon>Pseudomonadota</taxon>
        <taxon>Gammaproteobacteria</taxon>
        <taxon>Oceanospirillales</taxon>
        <taxon>Halomonadaceae</taxon>
        <taxon>Halovibrio</taxon>
    </lineage>
</organism>
<evidence type="ECO:0000256" key="4">
    <source>
        <dbReference type="SAM" id="MobiDB-lite"/>
    </source>
</evidence>
<dbReference type="PANTHER" id="PTHR30290">
    <property type="entry name" value="PERIPLASMIC BINDING COMPONENT OF ABC TRANSPORTER"/>
    <property type="match status" value="1"/>
</dbReference>
<evidence type="ECO:0000256" key="2">
    <source>
        <dbReference type="ARBA" id="ARBA00022448"/>
    </source>
</evidence>
<dbReference type="GO" id="GO:1904680">
    <property type="term" value="F:peptide transmembrane transporter activity"/>
    <property type="evidence" value="ECO:0007669"/>
    <property type="project" value="TreeGrafter"/>
</dbReference>
<accession>A0A2A2FD13</accession>
<gene>
    <name evidence="6" type="ORF">CK501_03370</name>
</gene>
<evidence type="ECO:0000256" key="1">
    <source>
        <dbReference type="ARBA" id="ARBA00005695"/>
    </source>
</evidence>
<keyword evidence="7" id="KW-1185">Reference proteome</keyword>
<sequence length="825" mass="93485">MLLPRPAEQPESTSAGPEDGDLREAIEETGRRGALVDEVVFTQESDVGRIAGLIERGRQQVFAQGITNITAYQRLRDSRKGDYETAYGSNTELTLNPAEFEENLNPFSNRRIREAMNWLVDRRHVAEEIYGGMAVPRYLPMNTAFPDYARLAETARSLELKYGHDPERARRIIEEEMKALGAARRDGQWYHDGEPVTLRILIRTEDARKQVGDYVSNLMSDLGFNVRRQYRTAQEASRIWIASDPSAGQWHIYTGSWVSTAINRDVSSNLSFYYTNRGRPDPLWQAYDPDETLDNIARRLERRDYTSMEERRELMAEGMELAMEESYRIWLVDQLSIIPRAANVALAADLAGGISGSRMWPYTLRYRNRLGGSMTFAAPSMLTEPWNPVAGSNWLFDTMITRALNDPPLLPNPYTGLYQPQSIQGAEVTVTGDTVAQRSQDWVELEREETIEVPPEAWIGWNAEENRFRTVADAHPDGTTARSRTRIRYEEGYLDGQWHDGTEMSLADLVLPWILNFARADENSPFFDPAHVPRFQVFQQYFKGWRILQREPLVIEVYSDQVFPDAETIVAQQALSPLPWHMLALGMRAEEAGDLAFSSHKADANRVPWLSLVSGPSLETLERHLGRAREQGYLPYASVLRDMTEGENPAERRYSAIQDWYRERGHFWVGNGPFYLHSVHPVEKTVVLRRNEDFADPADKWLDFSEPEIPEVTLDGPMMVPQGQSATFTVTITFGGDPYPEKAIRNLEYLLFDADGNLQTRGQAEPAGEGRWQVSLDADTLSALDDGANSLEVAVTSSRVALPAFASHAFATVPVGTRLMEVDDE</sequence>
<dbReference type="InterPro" id="IPR039424">
    <property type="entry name" value="SBP_5"/>
</dbReference>
<feature type="domain" description="Solute-binding protein family 5" evidence="5">
    <location>
        <begin position="34"/>
        <end position="276"/>
    </location>
</feature>
<evidence type="ECO:0000259" key="5">
    <source>
        <dbReference type="Pfam" id="PF00496"/>
    </source>
</evidence>
<keyword evidence="3" id="KW-0732">Signal</keyword>
<dbReference type="Pfam" id="PF00496">
    <property type="entry name" value="SBP_bac_5"/>
    <property type="match status" value="1"/>
</dbReference>
<feature type="region of interest" description="Disordered" evidence="4">
    <location>
        <begin position="1"/>
        <end position="23"/>
    </location>
</feature>
<dbReference type="AlphaFoldDB" id="A0A2A2FD13"/>
<dbReference type="Gene3D" id="3.10.105.10">
    <property type="entry name" value="Dipeptide-binding Protein, Domain 3"/>
    <property type="match status" value="1"/>
</dbReference>
<keyword evidence="2" id="KW-0813">Transport</keyword>
<evidence type="ECO:0000256" key="3">
    <source>
        <dbReference type="ARBA" id="ARBA00022729"/>
    </source>
</evidence>
<protein>
    <submittedName>
        <fullName evidence="6">ABC transporter substrate-binding protein</fullName>
    </submittedName>
</protein>
<evidence type="ECO:0000313" key="6">
    <source>
        <dbReference type="EMBL" id="PAU82509.1"/>
    </source>
</evidence>